<name>A0AAQ3UKS9_PASNO</name>
<feature type="region of interest" description="Disordered" evidence="1">
    <location>
        <begin position="231"/>
        <end position="271"/>
    </location>
</feature>
<gene>
    <name evidence="2" type="ORF">U9M48_038144</name>
</gene>
<feature type="compositionally biased region" description="Pro residues" evidence="1">
    <location>
        <begin position="1"/>
        <end position="11"/>
    </location>
</feature>
<proteinExistence type="predicted"/>
<feature type="compositionally biased region" description="Basic and acidic residues" evidence="1">
    <location>
        <begin position="68"/>
        <end position="82"/>
    </location>
</feature>
<feature type="compositionally biased region" description="Polar residues" evidence="1">
    <location>
        <begin position="234"/>
        <end position="267"/>
    </location>
</feature>
<feature type="compositionally biased region" description="Basic residues" evidence="1">
    <location>
        <begin position="55"/>
        <end position="67"/>
    </location>
</feature>
<feature type="region of interest" description="Disordered" evidence="1">
    <location>
        <begin position="1"/>
        <end position="111"/>
    </location>
</feature>
<evidence type="ECO:0000313" key="3">
    <source>
        <dbReference type="Proteomes" id="UP001341281"/>
    </source>
</evidence>
<dbReference type="EMBL" id="CP144753">
    <property type="protein sequence ID" value="WVZ92047.1"/>
    <property type="molecule type" value="Genomic_DNA"/>
</dbReference>
<evidence type="ECO:0000313" key="2">
    <source>
        <dbReference type="EMBL" id="WVZ92047.1"/>
    </source>
</evidence>
<reference evidence="2 3" key="1">
    <citation type="submission" date="2024-02" db="EMBL/GenBank/DDBJ databases">
        <title>High-quality chromosome-scale genome assembly of Pensacola bahiagrass (Paspalum notatum Flugge var. saurae).</title>
        <authorList>
            <person name="Vega J.M."/>
            <person name="Podio M."/>
            <person name="Orjuela J."/>
            <person name="Siena L.A."/>
            <person name="Pessino S.C."/>
            <person name="Combes M.C."/>
            <person name="Mariac C."/>
            <person name="Albertini E."/>
            <person name="Pupilli F."/>
            <person name="Ortiz J.P.A."/>
            <person name="Leblanc O."/>
        </authorList>
    </citation>
    <scope>NUCLEOTIDE SEQUENCE [LARGE SCALE GENOMIC DNA]</scope>
    <source>
        <strain evidence="2">R1</strain>
        <tissue evidence="2">Leaf</tissue>
    </source>
</reference>
<feature type="compositionally biased region" description="Basic residues" evidence="1">
    <location>
        <begin position="28"/>
        <end position="39"/>
    </location>
</feature>
<protein>
    <submittedName>
        <fullName evidence="2">Uncharacterized protein</fullName>
    </submittedName>
</protein>
<dbReference type="PANTHER" id="PTHR34660">
    <property type="entry name" value="MYB-LIKE PROTEIN X"/>
    <property type="match status" value="1"/>
</dbReference>
<feature type="compositionally biased region" description="Basic and acidic residues" evidence="1">
    <location>
        <begin position="40"/>
        <end position="54"/>
    </location>
</feature>
<sequence>MSRCFPFPPPGYEARPRIEEQHEDLLKKGKHKEKKHRKEKDRGKGERKEKDRDHRKDKHKKKHKRGKRGEGSKNKDRYKDKNQTLGQETQKKDHGNITSEARGQHESVKYIKPTSELATRIFGQESHTNHKYNNTRELLPWSTDSIDATDFKGQERNSLGRRVQKSAQATHVNHGMVQKGDSISHDSKKGMSWAVDYKTKIKNGKSLQDGSAEVHSKSSHICKGVSIWHHSPDTQRSSEGVHTASSVVSGSTREANGRTTPSPGTWQRTEEMGQDPDISVHSAKAKNDSISTKAMMGREKQSANNFRGKMGQQFARNKDVAVKGRAKSNYVKCIEGKDRDSIVKKRKTEYKNKVKEVKKTCTVNEQKHKDLCAFRASKDKVDNLMLLDCLNDQKLASDDMRKRKDFDTNSSPNVDTASPSLFPFSERNMRTSKLPRMSPTNLTCADEKMSQHPQETAHYSSTELVGANNCDIGLHEHQERYNNGITDSRYSEEHAPSVSSSCYESNAGYPKQTHPDTKYLSQVHSIPSTPDFSEYIDQGWLFSEDNVERKTERFEAAESCQVWSDAQLIGTADVIALPYVVPL</sequence>
<feature type="compositionally biased region" description="Basic and acidic residues" evidence="1">
    <location>
        <begin position="14"/>
        <end position="27"/>
    </location>
</feature>
<dbReference type="AlphaFoldDB" id="A0AAQ3UKS9"/>
<dbReference type="PANTHER" id="PTHR34660:SF25">
    <property type="match status" value="1"/>
</dbReference>
<feature type="region of interest" description="Disordered" evidence="1">
    <location>
        <begin position="401"/>
        <end position="423"/>
    </location>
</feature>
<feature type="compositionally biased region" description="Polar residues" evidence="1">
    <location>
        <begin position="408"/>
        <end position="419"/>
    </location>
</feature>
<organism evidence="2 3">
    <name type="scientific">Paspalum notatum var. saurae</name>
    <dbReference type="NCBI Taxonomy" id="547442"/>
    <lineage>
        <taxon>Eukaryota</taxon>
        <taxon>Viridiplantae</taxon>
        <taxon>Streptophyta</taxon>
        <taxon>Embryophyta</taxon>
        <taxon>Tracheophyta</taxon>
        <taxon>Spermatophyta</taxon>
        <taxon>Magnoliopsida</taxon>
        <taxon>Liliopsida</taxon>
        <taxon>Poales</taxon>
        <taxon>Poaceae</taxon>
        <taxon>PACMAD clade</taxon>
        <taxon>Panicoideae</taxon>
        <taxon>Andropogonodae</taxon>
        <taxon>Paspaleae</taxon>
        <taxon>Paspalinae</taxon>
        <taxon>Paspalum</taxon>
    </lineage>
</organism>
<keyword evidence="3" id="KW-1185">Reference proteome</keyword>
<evidence type="ECO:0000256" key="1">
    <source>
        <dbReference type="SAM" id="MobiDB-lite"/>
    </source>
</evidence>
<dbReference type="Proteomes" id="UP001341281">
    <property type="component" value="Chromosome 09"/>
</dbReference>
<accession>A0AAQ3UKS9</accession>